<proteinExistence type="predicted"/>
<protein>
    <submittedName>
        <fullName evidence="2">Uncharacterized protein</fullName>
    </submittedName>
</protein>
<sequence length="164" mass="16651">MPGRPPPPRLPAADASTGMAASHRHTDEYMARFYAALSLDAADVDPHALAHEPAFSTAPNARPLGSGARSTGVTDPPLGPPPLLSGSAALAWLAGPDRPPVRAHDASDRPLLCLSVSGDSAVAGGADHSLHEVDLSGCGHSDGITCAAHAADGRRLAKIGPRLQ</sequence>
<reference evidence="3" key="1">
    <citation type="journal article" date="2013" name="Nature">
        <title>Pan genome of the phytoplankton Emiliania underpins its global distribution.</title>
        <authorList>
            <person name="Read B.A."/>
            <person name="Kegel J."/>
            <person name="Klute M.J."/>
            <person name="Kuo A."/>
            <person name="Lefebvre S.C."/>
            <person name="Maumus F."/>
            <person name="Mayer C."/>
            <person name="Miller J."/>
            <person name="Monier A."/>
            <person name="Salamov A."/>
            <person name="Young J."/>
            <person name="Aguilar M."/>
            <person name="Claverie J.M."/>
            <person name="Frickenhaus S."/>
            <person name="Gonzalez K."/>
            <person name="Herman E.K."/>
            <person name="Lin Y.C."/>
            <person name="Napier J."/>
            <person name="Ogata H."/>
            <person name="Sarno A.F."/>
            <person name="Shmutz J."/>
            <person name="Schroeder D."/>
            <person name="de Vargas C."/>
            <person name="Verret F."/>
            <person name="von Dassow P."/>
            <person name="Valentin K."/>
            <person name="Van de Peer Y."/>
            <person name="Wheeler G."/>
            <person name="Dacks J.B."/>
            <person name="Delwiche C.F."/>
            <person name="Dyhrman S.T."/>
            <person name="Glockner G."/>
            <person name="John U."/>
            <person name="Richards T."/>
            <person name="Worden A.Z."/>
            <person name="Zhang X."/>
            <person name="Grigoriev I.V."/>
            <person name="Allen A.E."/>
            <person name="Bidle K."/>
            <person name="Borodovsky M."/>
            <person name="Bowler C."/>
            <person name="Brownlee C."/>
            <person name="Cock J.M."/>
            <person name="Elias M."/>
            <person name="Gladyshev V.N."/>
            <person name="Groth M."/>
            <person name="Guda C."/>
            <person name="Hadaegh A."/>
            <person name="Iglesias-Rodriguez M.D."/>
            <person name="Jenkins J."/>
            <person name="Jones B.M."/>
            <person name="Lawson T."/>
            <person name="Leese F."/>
            <person name="Lindquist E."/>
            <person name="Lobanov A."/>
            <person name="Lomsadze A."/>
            <person name="Malik S.B."/>
            <person name="Marsh M.E."/>
            <person name="Mackinder L."/>
            <person name="Mock T."/>
            <person name="Mueller-Roeber B."/>
            <person name="Pagarete A."/>
            <person name="Parker M."/>
            <person name="Probert I."/>
            <person name="Quesneville H."/>
            <person name="Raines C."/>
            <person name="Rensing S.A."/>
            <person name="Riano-Pachon D.M."/>
            <person name="Richier S."/>
            <person name="Rokitta S."/>
            <person name="Shiraiwa Y."/>
            <person name="Soanes D.M."/>
            <person name="van der Giezen M."/>
            <person name="Wahlund T.M."/>
            <person name="Williams B."/>
            <person name="Wilson W."/>
            <person name="Wolfe G."/>
            <person name="Wurch L.L."/>
        </authorList>
    </citation>
    <scope>NUCLEOTIDE SEQUENCE</scope>
</reference>
<dbReference type="AlphaFoldDB" id="A0A0D3JQM3"/>
<evidence type="ECO:0000256" key="1">
    <source>
        <dbReference type="SAM" id="MobiDB-lite"/>
    </source>
</evidence>
<accession>A0A0D3JQM3</accession>
<name>A0A0D3JQM3_EMIH1</name>
<organism evidence="2 3">
    <name type="scientific">Emiliania huxleyi (strain CCMP1516)</name>
    <dbReference type="NCBI Taxonomy" id="280463"/>
    <lineage>
        <taxon>Eukaryota</taxon>
        <taxon>Haptista</taxon>
        <taxon>Haptophyta</taxon>
        <taxon>Prymnesiophyceae</taxon>
        <taxon>Isochrysidales</taxon>
        <taxon>Noelaerhabdaceae</taxon>
        <taxon>Emiliania</taxon>
    </lineage>
</organism>
<dbReference type="RefSeq" id="XP_005778237.1">
    <property type="nucleotide sequence ID" value="XM_005778180.1"/>
</dbReference>
<feature type="compositionally biased region" description="Pro residues" evidence="1">
    <location>
        <begin position="1"/>
        <end position="10"/>
    </location>
</feature>
<keyword evidence="3" id="KW-1185">Reference proteome</keyword>
<dbReference type="GeneID" id="17271354"/>
<dbReference type="PaxDb" id="2903-EOD25808"/>
<feature type="region of interest" description="Disordered" evidence="1">
    <location>
        <begin position="54"/>
        <end position="86"/>
    </location>
</feature>
<reference evidence="2" key="2">
    <citation type="submission" date="2024-10" db="UniProtKB">
        <authorList>
            <consortium name="EnsemblProtists"/>
        </authorList>
    </citation>
    <scope>IDENTIFICATION</scope>
</reference>
<dbReference type="Proteomes" id="UP000013827">
    <property type="component" value="Unassembled WGS sequence"/>
</dbReference>
<dbReference type="HOGENOM" id="CLU_1622068_0_0_1"/>
<feature type="region of interest" description="Disordered" evidence="1">
    <location>
        <begin position="1"/>
        <end position="22"/>
    </location>
</feature>
<evidence type="ECO:0000313" key="2">
    <source>
        <dbReference type="EnsemblProtists" id="EOD25808"/>
    </source>
</evidence>
<evidence type="ECO:0000313" key="3">
    <source>
        <dbReference type="Proteomes" id="UP000013827"/>
    </source>
</evidence>
<dbReference type="KEGG" id="ehx:EMIHUDRAFT_205958"/>
<dbReference type="EnsemblProtists" id="EOD25808">
    <property type="protein sequence ID" value="EOD25808"/>
    <property type="gene ID" value="EMIHUDRAFT_205958"/>
</dbReference>